<dbReference type="PATRIC" id="fig|1367847.3.peg.852"/>
<keyword evidence="4" id="KW-1185">Reference proteome</keyword>
<proteinExistence type="predicted"/>
<evidence type="ECO:0000256" key="1">
    <source>
        <dbReference type="SAM" id="SignalP"/>
    </source>
</evidence>
<sequence length="131" mass="13808">MKIITAAALVAISTLAVQAQQAQGISGIFQTQANDEGHLGMVEFYDCGGKYCGTLVRSFDKSGKEINSPNTGKNIVANMTDNGDGSFSGGTIWDPGSGKTYKSKMSLSGKTLNVSGCVAIFCRTQVWTKVK</sequence>
<organism evidence="3 4">
    <name type="scientific">Paracoccus aminophilus JCM 7686</name>
    <dbReference type="NCBI Taxonomy" id="1367847"/>
    <lineage>
        <taxon>Bacteria</taxon>
        <taxon>Pseudomonadati</taxon>
        <taxon>Pseudomonadota</taxon>
        <taxon>Alphaproteobacteria</taxon>
        <taxon>Rhodobacterales</taxon>
        <taxon>Paracoccaceae</taxon>
        <taxon>Paracoccus</taxon>
    </lineage>
</organism>
<dbReference type="RefSeq" id="WP_020949640.1">
    <property type="nucleotide sequence ID" value="NC_022041.1"/>
</dbReference>
<evidence type="ECO:0000259" key="2">
    <source>
        <dbReference type="Pfam" id="PF09917"/>
    </source>
</evidence>
<evidence type="ECO:0000313" key="4">
    <source>
        <dbReference type="Proteomes" id="UP000015480"/>
    </source>
</evidence>
<dbReference type="eggNOG" id="COG4731">
    <property type="taxonomic scope" value="Bacteria"/>
</dbReference>
<gene>
    <name evidence="3" type="ORF">JCM7686_0892</name>
</gene>
<keyword evidence="1" id="KW-0732">Signal</keyword>
<dbReference type="STRING" id="1367847.JCM7686_0892"/>
<dbReference type="InterPro" id="IPR019223">
    <property type="entry name" value="DUF2147"/>
</dbReference>
<feature type="chain" id="PRO_5004534808" description="DUF2147 domain-containing protein" evidence="1">
    <location>
        <begin position="20"/>
        <end position="131"/>
    </location>
</feature>
<protein>
    <recommendedName>
        <fullName evidence="2">DUF2147 domain-containing protein</fullName>
    </recommendedName>
</protein>
<dbReference type="Pfam" id="PF09917">
    <property type="entry name" value="DUF2147"/>
    <property type="match status" value="1"/>
</dbReference>
<dbReference type="OrthoDB" id="9811671at2"/>
<dbReference type="Proteomes" id="UP000015480">
    <property type="component" value="Chromosome"/>
</dbReference>
<feature type="domain" description="DUF2147" evidence="2">
    <location>
        <begin position="29"/>
        <end position="129"/>
    </location>
</feature>
<dbReference type="PANTHER" id="PTHR36919">
    <property type="entry name" value="BLR1215 PROTEIN"/>
    <property type="match status" value="1"/>
</dbReference>
<evidence type="ECO:0000313" key="3">
    <source>
        <dbReference type="EMBL" id="AGT08001.1"/>
    </source>
</evidence>
<dbReference type="Gene3D" id="2.40.128.520">
    <property type="match status" value="1"/>
</dbReference>
<dbReference type="AlphaFoldDB" id="S5YRZ3"/>
<dbReference type="KEGG" id="pami:JCM7686_0892"/>
<dbReference type="PANTHER" id="PTHR36919:SF3">
    <property type="entry name" value="BLL5882 PROTEIN"/>
    <property type="match status" value="1"/>
</dbReference>
<accession>S5YRZ3</accession>
<dbReference type="EMBL" id="CP006650">
    <property type="protein sequence ID" value="AGT08001.1"/>
    <property type="molecule type" value="Genomic_DNA"/>
</dbReference>
<dbReference type="HOGENOM" id="CLU_108869_1_0_5"/>
<feature type="signal peptide" evidence="1">
    <location>
        <begin position="1"/>
        <end position="19"/>
    </location>
</feature>
<name>S5YRZ3_PARAH</name>
<reference evidence="3 4" key="1">
    <citation type="journal article" date="2014" name="BMC Genomics">
        <title>Architecture and functions of a multipartite genome of the methylotrophic bacterium Paracoccus aminophilus JCM 7686, containing primary and secondary chromids.</title>
        <authorList>
            <person name="Dziewit L."/>
            <person name="Czarnecki J."/>
            <person name="Wibberg D."/>
            <person name="Radlinska M."/>
            <person name="Mrozek P."/>
            <person name="Szymczak M."/>
            <person name="Schluter A."/>
            <person name="Puhler A."/>
            <person name="Bartosik D."/>
        </authorList>
    </citation>
    <scope>NUCLEOTIDE SEQUENCE [LARGE SCALE GENOMIC DNA]</scope>
    <source>
        <strain evidence="3">JCM 7686</strain>
    </source>
</reference>